<keyword evidence="3" id="KW-0238">DNA-binding</keyword>
<dbReference type="Pfam" id="PF03466">
    <property type="entry name" value="LysR_substrate"/>
    <property type="match status" value="1"/>
</dbReference>
<comment type="caution">
    <text evidence="6">The sequence shown here is derived from an EMBL/GenBank/DDBJ whole genome shotgun (WGS) entry which is preliminary data.</text>
</comment>
<keyword evidence="4" id="KW-0804">Transcription</keyword>
<dbReference type="InterPro" id="IPR005119">
    <property type="entry name" value="LysR_subst-bd"/>
</dbReference>
<dbReference type="Gene3D" id="3.40.190.290">
    <property type="match status" value="1"/>
</dbReference>
<dbReference type="InterPro" id="IPR036388">
    <property type="entry name" value="WH-like_DNA-bd_sf"/>
</dbReference>
<dbReference type="PROSITE" id="PS50931">
    <property type="entry name" value="HTH_LYSR"/>
    <property type="match status" value="1"/>
</dbReference>
<dbReference type="Gene3D" id="1.10.10.10">
    <property type="entry name" value="Winged helix-like DNA-binding domain superfamily/Winged helix DNA-binding domain"/>
    <property type="match status" value="1"/>
</dbReference>
<evidence type="ECO:0000256" key="1">
    <source>
        <dbReference type="ARBA" id="ARBA00009437"/>
    </source>
</evidence>
<dbReference type="EMBL" id="JBHSFQ010000040">
    <property type="protein sequence ID" value="MFC4565567.1"/>
    <property type="molecule type" value="Genomic_DNA"/>
</dbReference>
<protein>
    <submittedName>
        <fullName evidence="6">LysR family transcriptional regulator</fullName>
    </submittedName>
</protein>
<evidence type="ECO:0000313" key="6">
    <source>
        <dbReference type="EMBL" id="MFC4565567.1"/>
    </source>
</evidence>
<evidence type="ECO:0000256" key="2">
    <source>
        <dbReference type="ARBA" id="ARBA00023015"/>
    </source>
</evidence>
<evidence type="ECO:0000259" key="5">
    <source>
        <dbReference type="PROSITE" id="PS50931"/>
    </source>
</evidence>
<gene>
    <name evidence="6" type="ORF">ACFO4E_27230</name>
</gene>
<name>A0ABV9E3C0_9ACTN</name>
<organism evidence="6 7">
    <name type="scientific">Nocardiopsis mangrovi</name>
    <dbReference type="NCBI Taxonomy" id="1179818"/>
    <lineage>
        <taxon>Bacteria</taxon>
        <taxon>Bacillati</taxon>
        <taxon>Actinomycetota</taxon>
        <taxon>Actinomycetes</taxon>
        <taxon>Streptosporangiales</taxon>
        <taxon>Nocardiopsidaceae</taxon>
        <taxon>Nocardiopsis</taxon>
    </lineage>
</organism>
<dbReference type="InterPro" id="IPR000847">
    <property type="entry name" value="LysR_HTH_N"/>
</dbReference>
<evidence type="ECO:0000313" key="7">
    <source>
        <dbReference type="Proteomes" id="UP001595923"/>
    </source>
</evidence>
<feature type="domain" description="HTH lysR-type" evidence="5">
    <location>
        <begin position="2"/>
        <end position="59"/>
    </location>
</feature>
<keyword evidence="2" id="KW-0805">Transcription regulation</keyword>
<dbReference type="RefSeq" id="WP_378579664.1">
    <property type="nucleotide sequence ID" value="NZ_JBHSFQ010000040.1"/>
</dbReference>
<comment type="similarity">
    <text evidence="1">Belongs to the LysR transcriptional regulatory family.</text>
</comment>
<accession>A0ABV9E3C0</accession>
<evidence type="ECO:0000256" key="4">
    <source>
        <dbReference type="ARBA" id="ARBA00023163"/>
    </source>
</evidence>
<keyword evidence="7" id="KW-1185">Reference proteome</keyword>
<dbReference type="InterPro" id="IPR036390">
    <property type="entry name" value="WH_DNA-bd_sf"/>
</dbReference>
<dbReference type="PANTHER" id="PTHR30346">
    <property type="entry name" value="TRANSCRIPTIONAL DUAL REGULATOR HCAR-RELATED"/>
    <property type="match status" value="1"/>
</dbReference>
<dbReference type="CDD" id="cd08423">
    <property type="entry name" value="PBP2_LTTR_like_6"/>
    <property type="match status" value="1"/>
</dbReference>
<proteinExistence type="inferred from homology"/>
<evidence type="ECO:0000256" key="3">
    <source>
        <dbReference type="ARBA" id="ARBA00023125"/>
    </source>
</evidence>
<dbReference type="PANTHER" id="PTHR30346:SF29">
    <property type="entry name" value="LYSR SUBSTRATE-BINDING"/>
    <property type="match status" value="1"/>
</dbReference>
<reference evidence="7" key="1">
    <citation type="journal article" date="2019" name="Int. J. Syst. Evol. Microbiol.">
        <title>The Global Catalogue of Microorganisms (GCM) 10K type strain sequencing project: providing services to taxonomists for standard genome sequencing and annotation.</title>
        <authorList>
            <consortium name="The Broad Institute Genomics Platform"/>
            <consortium name="The Broad Institute Genome Sequencing Center for Infectious Disease"/>
            <person name="Wu L."/>
            <person name="Ma J."/>
        </authorList>
    </citation>
    <scope>NUCLEOTIDE SEQUENCE [LARGE SCALE GENOMIC DNA]</scope>
    <source>
        <strain evidence="7">XZYJ18</strain>
    </source>
</reference>
<sequence length="307" mass="33437">MLDVRRLVLLAKVIETGSVTAAAGEVNYTPSAVSQQLRRLEAEVGQPLLQRLARGVVPTEAGEVLAAHARRVEAQLAAAEADLAEVAGLRRGSVAIGTFPTVGSSLLPLVVRQFKAEHPRIRISVQSARLDLLMDMLSRGEVGLSLLWDYEWNRLPGDEFELTDLLEDPTVLVVSADHRVAARSTVTMAELAGEEWIVRESDHPVAEVLERSCRAAGFKPRIAFHANDYQEAQAMVSVGLGIALAPRTAVANRNPEVRVVSVGSTAPSRRVVVARRRDRVSAPSEKEMLRVMREVAADYRRSFGPSA</sequence>
<dbReference type="Pfam" id="PF00126">
    <property type="entry name" value="HTH_1"/>
    <property type="match status" value="1"/>
</dbReference>
<dbReference type="SUPFAM" id="SSF46785">
    <property type="entry name" value="Winged helix' DNA-binding domain"/>
    <property type="match status" value="1"/>
</dbReference>
<dbReference type="Proteomes" id="UP001595923">
    <property type="component" value="Unassembled WGS sequence"/>
</dbReference>
<dbReference type="SUPFAM" id="SSF53850">
    <property type="entry name" value="Periplasmic binding protein-like II"/>
    <property type="match status" value="1"/>
</dbReference>